<feature type="domain" description="Alpha-L-rhamnosidase six-hairpin glycosidase" evidence="7">
    <location>
        <begin position="456"/>
        <end position="791"/>
    </location>
</feature>
<evidence type="ECO:0000256" key="1">
    <source>
        <dbReference type="ARBA" id="ARBA00001445"/>
    </source>
</evidence>
<dbReference type="GO" id="GO:0030596">
    <property type="term" value="F:alpha-L-rhamnosidase activity"/>
    <property type="evidence" value="ECO:0007669"/>
    <property type="project" value="UniProtKB-EC"/>
</dbReference>
<feature type="domain" description="Alpha-L-rhamnosidase concanavalin-like" evidence="5">
    <location>
        <begin position="348"/>
        <end position="443"/>
    </location>
</feature>
<dbReference type="Proteomes" id="UP000178198">
    <property type="component" value="Chromosome"/>
</dbReference>
<gene>
    <name evidence="9" type="ORF">BIW12_01815</name>
</gene>
<evidence type="ECO:0000259" key="8">
    <source>
        <dbReference type="Pfam" id="PF17390"/>
    </source>
</evidence>
<dbReference type="Pfam" id="PF25788">
    <property type="entry name" value="Ig_Rha78A_N"/>
    <property type="match status" value="1"/>
</dbReference>
<evidence type="ECO:0000256" key="4">
    <source>
        <dbReference type="SAM" id="SignalP"/>
    </source>
</evidence>
<feature type="signal peptide" evidence="4">
    <location>
        <begin position="1"/>
        <end position="22"/>
    </location>
</feature>
<dbReference type="Pfam" id="PF08531">
    <property type="entry name" value="Bac_rhamnosid_N"/>
    <property type="match status" value="1"/>
</dbReference>
<dbReference type="InterPro" id="IPR008902">
    <property type="entry name" value="Rhamnosid_concanavalin"/>
</dbReference>
<dbReference type="STRING" id="1306519.BIW12_01815"/>
<dbReference type="OrthoDB" id="9815108at2"/>
<feature type="domain" description="Alpha-L-rhamnosidase C-terminal" evidence="8">
    <location>
        <begin position="804"/>
        <end position="874"/>
    </location>
</feature>
<feature type="chain" id="PRO_5009444294" description="alpha-L-rhamnosidase" evidence="4">
    <location>
        <begin position="23"/>
        <end position="907"/>
    </location>
</feature>
<name>A0A1D9P6R1_9FLAO</name>
<keyword evidence="4" id="KW-0732">Signal</keyword>
<evidence type="ECO:0000259" key="7">
    <source>
        <dbReference type="Pfam" id="PF17389"/>
    </source>
</evidence>
<dbReference type="Gene3D" id="2.60.420.10">
    <property type="entry name" value="Maltose phosphorylase, domain 3"/>
    <property type="match status" value="1"/>
</dbReference>
<keyword evidence="3" id="KW-0378">Hydrolase</keyword>
<dbReference type="EC" id="3.2.1.40" evidence="2"/>
<dbReference type="Pfam" id="PF17389">
    <property type="entry name" value="Bac_rhamnosid6H"/>
    <property type="match status" value="1"/>
</dbReference>
<evidence type="ECO:0000256" key="2">
    <source>
        <dbReference type="ARBA" id="ARBA00012652"/>
    </source>
</evidence>
<dbReference type="PANTHER" id="PTHR33307">
    <property type="entry name" value="ALPHA-RHAMNOSIDASE (EUROFUNG)"/>
    <property type="match status" value="1"/>
</dbReference>
<dbReference type="Gene3D" id="1.50.10.10">
    <property type="match status" value="1"/>
</dbReference>
<dbReference type="InterPro" id="IPR013737">
    <property type="entry name" value="Bac_rhamnosid_N"/>
</dbReference>
<dbReference type="Pfam" id="PF17390">
    <property type="entry name" value="Bac_rhamnosid_C"/>
    <property type="match status" value="1"/>
</dbReference>
<evidence type="ECO:0000259" key="5">
    <source>
        <dbReference type="Pfam" id="PF05592"/>
    </source>
</evidence>
<evidence type="ECO:0000259" key="6">
    <source>
        <dbReference type="Pfam" id="PF08531"/>
    </source>
</evidence>
<comment type="catalytic activity">
    <reaction evidence="1">
        <text>Hydrolysis of terminal non-reducing alpha-L-rhamnose residues in alpha-L-rhamnosides.</text>
        <dbReference type="EC" id="3.2.1.40"/>
    </reaction>
</comment>
<dbReference type="PANTHER" id="PTHR33307:SF6">
    <property type="entry name" value="ALPHA-RHAMNOSIDASE (EUROFUNG)-RELATED"/>
    <property type="match status" value="1"/>
</dbReference>
<reference evidence="9 10" key="1">
    <citation type="submission" date="2016-10" db="EMBL/GenBank/DDBJ databases">
        <title>Complete Genome Sequence of Flavobacterium sp. PK15.</title>
        <authorList>
            <person name="Ekwe A."/>
            <person name="Kim S.B."/>
        </authorList>
    </citation>
    <scope>NUCLEOTIDE SEQUENCE [LARGE SCALE GENOMIC DNA]</scope>
    <source>
        <strain evidence="9 10">PK15</strain>
    </source>
</reference>
<proteinExistence type="predicted"/>
<dbReference type="InterPro" id="IPR016007">
    <property type="entry name" value="Alpha_rhamnosid"/>
</dbReference>
<dbReference type="SUPFAM" id="SSF48208">
    <property type="entry name" value="Six-hairpin glycosidases"/>
    <property type="match status" value="1"/>
</dbReference>
<dbReference type="Gene3D" id="2.60.40.10">
    <property type="entry name" value="Immunoglobulins"/>
    <property type="match status" value="1"/>
</dbReference>
<dbReference type="Gene3D" id="2.60.120.260">
    <property type="entry name" value="Galactose-binding domain-like"/>
    <property type="match status" value="2"/>
</dbReference>
<protein>
    <recommendedName>
        <fullName evidence="2">alpha-L-rhamnosidase</fullName>
        <ecNumber evidence="2">3.2.1.40</ecNumber>
    </recommendedName>
</protein>
<accession>A0A1D9P6R1</accession>
<sequence length="907" mass="102545">MKSIKQFLILLFLVFSFIQTNAANPNPPFNLRSFDKQNPIGTNDKPYFGWYLSDPDTNEIQSAYQIIVSSSLANLKANKADIWNSKKTNSRKQNYIYLNGITLKAATTYYWKVRCWDKDGNASSYSAPANFTTGLLTNTDWASAQWIKRDSKDNDDYTYFRKKTSLPNKTIKKAITYISACHSYELYVNGKFVGKGFNHHYPQYSYYNAWDVTALLKKNTVNLLGCLTHWYGGGQGRATGSRGMILKTIIEYTDGSKTIIGTDKSWKQTQASQWIQGQPQRGGEGVGRIEFVDNRKAIANWNTAKLDDSNWNNAIEIGPHPTAPWTGTLQSDLTRVIEKEIKPTAIKNLGNGKYIIDLGKIYAGSFKINFNERIAGDTIKMLGGYQLNEDGTTVNPKMNQSTNLSFKYIPSGNNSVFNPHVYFGMRYLQIDNAPNELNQNNVSFISRHFELDAARSSFESSNEMLNKTWDLMSHTLILGAQEDFVDTPTREKGAFLLDSWSQAVPAMSVMYDRTMNMRALNQFLQSQDQYWPDGRLNAVYPNVDGGRDIPDFTQSFLVWVWDYYTQTANIEFLKSNYSRLKKIADYVSTYKNDSTGLIHKLKGGKGPYEFGIIDWPATMRYGYDMSVESRTVIDAYAYEDFNIISKIATVLGNEADKTLYANKAEAIKKAINTHLINQNGVYIDGITNAQNVSTHVSQHANILPYALKIVPETNKKQVIDEIKKQKMNIGMVCLRWLPESLGLADEGEQLIDLYTNTEWDGWAKTISLGGTATWESWDANTTNQSMSHPWGAVGLLGMQNYILGITALAPQHEKIQIKPLWFGNKLTSAKGTYTTDKGDIKVDWNYINAEYHLKITIPNNSAAKVYLPKCEKTGTTIKLDNKEVTATEEGNYLYIDNIGSGEHHLER</sequence>
<dbReference type="InterPro" id="IPR013783">
    <property type="entry name" value="Ig-like_fold"/>
</dbReference>
<dbReference type="InterPro" id="IPR035398">
    <property type="entry name" value="Bac_rhamnosid_C"/>
</dbReference>
<dbReference type="KEGG" id="fcm:BIW12_01815"/>
<dbReference type="EMBL" id="CP017774">
    <property type="protein sequence ID" value="AOZ98277.1"/>
    <property type="molecule type" value="Genomic_DNA"/>
</dbReference>
<keyword evidence="10" id="KW-1185">Reference proteome</keyword>
<feature type="domain" description="Bacterial alpha-L-rhamnosidase N-terminal" evidence="6">
    <location>
        <begin position="169"/>
        <end position="316"/>
    </location>
</feature>
<evidence type="ECO:0000256" key="3">
    <source>
        <dbReference type="ARBA" id="ARBA00022801"/>
    </source>
</evidence>
<dbReference type="InterPro" id="IPR012341">
    <property type="entry name" value="6hp_glycosidase-like_sf"/>
</dbReference>
<evidence type="ECO:0000313" key="10">
    <source>
        <dbReference type="Proteomes" id="UP000178198"/>
    </source>
</evidence>
<dbReference type="RefSeq" id="WP_071183546.1">
    <property type="nucleotide sequence ID" value="NZ_CP017774.1"/>
</dbReference>
<dbReference type="Pfam" id="PF05592">
    <property type="entry name" value="Bac_rhamnosid"/>
    <property type="match status" value="1"/>
</dbReference>
<dbReference type="AlphaFoldDB" id="A0A1D9P6R1"/>
<dbReference type="InterPro" id="IPR008928">
    <property type="entry name" value="6-hairpin_glycosidase_sf"/>
</dbReference>
<evidence type="ECO:0000313" key="9">
    <source>
        <dbReference type="EMBL" id="AOZ98277.1"/>
    </source>
</evidence>
<dbReference type="GO" id="GO:0005975">
    <property type="term" value="P:carbohydrate metabolic process"/>
    <property type="evidence" value="ECO:0007669"/>
    <property type="project" value="InterPro"/>
</dbReference>
<dbReference type="InterPro" id="IPR035396">
    <property type="entry name" value="Bac_rhamnosid6H"/>
</dbReference>
<organism evidence="9 10">
    <name type="scientific">Flavobacterium commune</name>
    <dbReference type="NCBI Taxonomy" id="1306519"/>
    <lineage>
        <taxon>Bacteria</taxon>
        <taxon>Pseudomonadati</taxon>
        <taxon>Bacteroidota</taxon>
        <taxon>Flavobacteriia</taxon>
        <taxon>Flavobacteriales</taxon>
        <taxon>Flavobacteriaceae</taxon>
        <taxon>Flavobacterium</taxon>
    </lineage>
</organism>